<dbReference type="PANTHER" id="PTHR21052:SF0">
    <property type="entry name" value="ALPHA-KETOGLUTARATE-DEPENDENT DIOXYGENASE ALKB HOMOLOG 7, MITOCHONDRIAL"/>
    <property type="match status" value="1"/>
</dbReference>
<dbReference type="InterPro" id="IPR032870">
    <property type="entry name" value="ALKBH7-like"/>
</dbReference>
<keyword evidence="2" id="KW-0560">Oxidoreductase</keyword>
<dbReference type="GO" id="GO:0006631">
    <property type="term" value="P:fatty acid metabolic process"/>
    <property type="evidence" value="ECO:0007669"/>
    <property type="project" value="TreeGrafter"/>
</dbReference>
<evidence type="ECO:0000256" key="1">
    <source>
        <dbReference type="ARBA" id="ARBA00001954"/>
    </source>
</evidence>
<dbReference type="GO" id="GO:0005759">
    <property type="term" value="C:mitochondrial matrix"/>
    <property type="evidence" value="ECO:0007669"/>
    <property type="project" value="TreeGrafter"/>
</dbReference>
<name>A0A034WF96_BACDO</name>
<proteinExistence type="predicted"/>
<keyword evidence="2" id="KW-0223">Dioxygenase</keyword>
<dbReference type="Gene3D" id="2.60.120.590">
    <property type="entry name" value="Alpha-ketoglutarate-dependent dioxygenase AlkB-like"/>
    <property type="match status" value="1"/>
</dbReference>
<dbReference type="GO" id="GO:0006974">
    <property type="term" value="P:DNA damage response"/>
    <property type="evidence" value="ECO:0007669"/>
    <property type="project" value="InterPro"/>
</dbReference>
<accession>A0A034WF96</accession>
<dbReference type="GO" id="GO:0051213">
    <property type="term" value="F:dioxygenase activity"/>
    <property type="evidence" value="ECO:0007669"/>
    <property type="project" value="UniProtKB-KW"/>
</dbReference>
<comment type="cofactor">
    <cofactor evidence="1">
        <name>Fe(2+)</name>
        <dbReference type="ChEBI" id="CHEBI:29033"/>
    </cofactor>
</comment>
<evidence type="ECO:0000313" key="2">
    <source>
        <dbReference type="EMBL" id="JAC52805.1"/>
    </source>
</evidence>
<dbReference type="SUPFAM" id="SSF51197">
    <property type="entry name" value="Clavaminate synthase-like"/>
    <property type="match status" value="1"/>
</dbReference>
<sequence>MNLRQLQQCTKNILLCFNNSRAIQIREISNTKCLRRSLEPVLEQNKSSSKEVLTHFEFHGQWPAEEQQLFIKDLRLHTDFITNEEETKLLEEIEPYMKRLHYEYDHWDDAIHGFRETERKQWYPHNRAVLERVRQTAFDGAIMPYVHILDLAAEGVIKPHVDSTRYCGNTIAGISLLSDCVMRLVRVDERKYLQGKAVEAPEVASTSAQNTADANDAYRNRPETTLENNFYVDVLLRRRSLYIMSHSSRYNFTHEILGNDVSQFQGQRVKKDRRISIICRNDP</sequence>
<gene>
    <name evidence="2" type="primary">ALKB7</name>
</gene>
<reference evidence="2" key="1">
    <citation type="journal article" date="2014" name="BMC Genomics">
        <title>Characterizing the developmental transcriptome of the oriental fruit fly, Bactrocera dorsalis (Diptera: Tephritidae) through comparative genomic analysis with Drosophila melanogaster utilizing modENCODE datasets.</title>
        <authorList>
            <person name="Geib S.M."/>
            <person name="Calla B."/>
            <person name="Hall B."/>
            <person name="Hou S."/>
            <person name="Manoukis N.C."/>
        </authorList>
    </citation>
    <scope>NUCLEOTIDE SEQUENCE</scope>
    <source>
        <strain evidence="2">Punador</strain>
    </source>
</reference>
<dbReference type="PANTHER" id="PTHR21052">
    <property type="entry name" value="SPERMATOGENESIS ASSOCIATED 11-RELATED"/>
    <property type="match status" value="1"/>
</dbReference>
<protein>
    <submittedName>
        <fullName evidence="2">Alpha-ketoglutarate-dependent dioxygenase alkB-like protein 7</fullName>
    </submittedName>
</protein>
<organism evidence="2">
    <name type="scientific">Bactrocera dorsalis</name>
    <name type="common">Oriental fruit fly</name>
    <name type="synonym">Dacus dorsalis</name>
    <dbReference type="NCBI Taxonomy" id="27457"/>
    <lineage>
        <taxon>Eukaryota</taxon>
        <taxon>Metazoa</taxon>
        <taxon>Ecdysozoa</taxon>
        <taxon>Arthropoda</taxon>
        <taxon>Hexapoda</taxon>
        <taxon>Insecta</taxon>
        <taxon>Pterygota</taxon>
        <taxon>Neoptera</taxon>
        <taxon>Endopterygota</taxon>
        <taxon>Diptera</taxon>
        <taxon>Brachycera</taxon>
        <taxon>Muscomorpha</taxon>
        <taxon>Tephritoidea</taxon>
        <taxon>Tephritidae</taxon>
        <taxon>Bactrocera</taxon>
        <taxon>Bactrocera</taxon>
    </lineage>
</organism>
<dbReference type="OrthoDB" id="28127at2759"/>
<dbReference type="AlphaFoldDB" id="A0A034WF96"/>
<dbReference type="EMBL" id="GAKP01006147">
    <property type="protein sequence ID" value="JAC52805.1"/>
    <property type="molecule type" value="Transcribed_RNA"/>
</dbReference>
<dbReference type="InterPro" id="IPR037151">
    <property type="entry name" value="AlkB-like_sf"/>
</dbReference>